<reference evidence="2 3" key="1">
    <citation type="submission" date="2016-07" db="EMBL/GenBank/DDBJ databases">
        <title>Draft genome of the white-rot fungus Obba rivulosa 3A-2.</title>
        <authorList>
            <consortium name="DOE Joint Genome Institute"/>
            <person name="Miettinen O."/>
            <person name="Riley R."/>
            <person name="Acob R."/>
            <person name="Barry K."/>
            <person name="Cullen D."/>
            <person name="De Vries R."/>
            <person name="Hainaut M."/>
            <person name="Hatakka A."/>
            <person name="Henrissat B."/>
            <person name="Hilden K."/>
            <person name="Kuo R."/>
            <person name="Labutti K."/>
            <person name="Lipzen A."/>
            <person name="Makela M.R."/>
            <person name="Sandor L."/>
            <person name="Spatafora J.W."/>
            <person name="Grigoriev I.V."/>
            <person name="Hibbett D.S."/>
        </authorList>
    </citation>
    <scope>NUCLEOTIDE SEQUENCE [LARGE SCALE GENOMIC DNA]</scope>
    <source>
        <strain evidence="2 3">3A-2</strain>
    </source>
</reference>
<evidence type="ECO:0000313" key="2">
    <source>
        <dbReference type="EMBL" id="OCH85388.1"/>
    </source>
</evidence>
<evidence type="ECO:0000256" key="1">
    <source>
        <dbReference type="ARBA" id="ARBA00023002"/>
    </source>
</evidence>
<dbReference type="AlphaFoldDB" id="A0A8E2AJJ9"/>
<evidence type="ECO:0000313" key="3">
    <source>
        <dbReference type="Proteomes" id="UP000250043"/>
    </source>
</evidence>
<protein>
    <submittedName>
        <fullName evidence="2">Uncharacterized protein</fullName>
    </submittedName>
</protein>
<accession>A0A8E2AJJ9</accession>
<dbReference type="EMBL" id="KV722587">
    <property type="protein sequence ID" value="OCH85388.1"/>
    <property type="molecule type" value="Genomic_DNA"/>
</dbReference>
<dbReference type="OrthoDB" id="10004862at2759"/>
<name>A0A8E2AJJ9_9APHY</name>
<organism evidence="2 3">
    <name type="scientific">Obba rivulosa</name>
    <dbReference type="NCBI Taxonomy" id="1052685"/>
    <lineage>
        <taxon>Eukaryota</taxon>
        <taxon>Fungi</taxon>
        <taxon>Dikarya</taxon>
        <taxon>Basidiomycota</taxon>
        <taxon>Agaricomycotina</taxon>
        <taxon>Agaricomycetes</taxon>
        <taxon>Polyporales</taxon>
        <taxon>Gelatoporiaceae</taxon>
        <taxon>Obba</taxon>
    </lineage>
</organism>
<dbReference type="Pfam" id="PF14027">
    <property type="entry name" value="Questin_oxidase"/>
    <property type="match status" value="1"/>
</dbReference>
<sequence>MTSSTRKLDVLFPVPGPPPSPLSPARLSGVTYESGIALSEVLKENHEKWHIFFNEKGFHNHTSHHLLAVYYLGAKGTLLRAAYESDIAIQRPARKSPGSINEKNFHEHLGDENYWKAYLEFFSEVLLEKGTAATIEKYIFSPQANVEEPAPGKQPMQMQSRFLAGLLHPLIHTGYGTEFALLGMVAEGLAQTAVHKPEAPALVPDSLFQYVAAASVDATHATVSYITSLLPSLSLEKVQRKAAQTATGVHALTIVARILHDDRFSSKSIGLPIPNDEGGEEALNKVVKAVGDVLVSWADAWTVDGTSAEEVESKIEELIWTNVVLYGVGGWSGRNRSKTGKFNADFPLMHLVTSVTFLHSLVAYLSPTSTSILLRSYFINCLAWWISRGKPSLPIENFYASVTATPAEHGAPHVLPAEGVLVKEDVSPNPFLPILQTTLMHPDDHLPKCQRALAHFAALFGARPKGTLRALSAVSDPKARLPGAEHLDGTLFIRVAGLTADRLGWMREGQENLGWDFDGFFDS</sequence>
<keyword evidence="1" id="KW-0560">Oxidoreductase</keyword>
<dbReference type="Proteomes" id="UP000250043">
    <property type="component" value="Unassembled WGS sequence"/>
</dbReference>
<keyword evidence="3" id="KW-1185">Reference proteome</keyword>
<dbReference type="GO" id="GO:0016491">
    <property type="term" value="F:oxidoreductase activity"/>
    <property type="evidence" value="ECO:0007669"/>
    <property type="project" value="UniProtKB-KW"/>
</dbReference>
<dbReference type="InterPro" id="IPR025337">
    <property type="entry name" value="Questin_oxidase-like"/>
</dbReference>
<dbReference type="PANTHER" id="PTHR35870:SF1">
    <property type="entry name" value="PROTEIN, PUTATIVE (AFU_ORTHOLOGUE AFUA_5G03330)-RELATED"/>
    <property type="match status" value="1"/>
</dbReference>
<gene>
    <name evidence="2" type="ORF">OBBRIDRAFT_798236</name>
</gene>
<proteinExistence type="predicted"/>
<dbReference type="PANTHER" id="PTHR35870">
    <property type="entry name" value="PROTEIN, PUTATIVE (AFU_ORTHOLOGUE AFUA_5G03330)-RELATED"/>
    <property type="match status" value="1"/>
</dbReference>